<evidence type="ECO:0000313" key="1">
    <source>
        <dbReference type="EMBL" id="CAH6721528.1"/>
    </source>
</evidence>
<comment type="caution">
    <text evidence="1">The sequence shown here is derived from an EMBL/GenBank/DDBJ whole genome shotgun (WGS) entry which is preliminary data.</text>
</comment>
<dbReference type="Proteomes" id="UP001152531">
    <property type="component" value="Unassembled WGS sequence"/>
</dbReference>
<keyword evidence="2" id="KW-1185">Reference proteome</keyword>
<evidence type="ECO:0000313" key="2">
    <source>
        <dbReference type="Proteomes" id="UP001152531"/>
    </source>
</evidence>
<protein>
    <submittedName>
        <fullName evidence="1">Ubiquitin-like modifier-activating enzyme Atg7p</fullName>
    </submittedName>
</protein>
<reference evidence="1" key="1">
    <citation type="submission" date="2022-06" db="EMBL/GenBank/DDBJ databases">
        <authorList>
            <person name="Legras J.-L."/>
            <person name="Devillers H."/>
            <person name="Grondin C."/>
        </authorList>
    </citation>
    <scope>NUCLEOTIDE SEQUENCE</scope>
    <source>
        <strain evidence="1">CLIB 1444</strain>
    </source>
</reference>
<proteinExistence type="predicted"/>
<name>A0ACA9YA59_9ASCO</name>
<gene>
    <name evidence="1" type="ORF">CLIB1444_06S04236</name>
</gene>
<dbReference type="EMBL" id="CALSDN010000006">
    <property type="protein sequence ID" value="CAH6721528.1"/>
    <property type="molecule type" value="Genomic_DNA"/>
</dbReference>
<organism evidence="1 2">
    <name type="scientific">[Candida] jaroonii</name>
    <dbReference type="NCBI Taxonomy" id="467808"/>
    <lineage>
        <taxon>Eukaryota</taxon>
        <taxon>Fungi</taxon>
        <taxon>Dikarya</taxon>
        <taxon>Ascomycota</taxon>
        <taxon>Saccharomycotina</taxon>
        <taxon>Pichiomycetes</taxon>
        <taxon>Debaryomycetaceae</taxon>
        <taxon>Yamadazyma</taxon>
    </lineage>
</organism>
<sequence>MSSMDVKFIPIKSFIDSNFFIRLSELKLDELKLDSKPIKIHGFLNDALKLNKFNNVPIMNLNYDSFKPETGDSESSGFNNIMEGTLYNFNTIEEFKNLDKQKILGEWGEEIKDGFDKGKFNQFRMITFCDLKKYKFYYWVAYPTVYSKWEVTSVEDVEYEGDLTQQFQLDEKVYIDTCLEENQLSYQVINFLNHIATTKDELTKKEVSMKIYKNGQFKSYTFRSDVKTNFIGWERTNQGKLGPKLANLGTLIDPHQLANQAVDLNLKLMKWRIAPNLNLDVINHQKVLLLGAGTLGSYVSRCLMGWGVKNITFVDNGRISYSNPVRQSLYSFKDCFSDNGQGEIKAVRASESLKEIFPGVNSQGIEMEIPMIGHPMTNEAKVKEDYEKLDELFDAHDVIFLLMDSRESRWLPTLMGISKNKLVINAALGFDSYLVLRHGTKELDLGCYYCNDVVAPNDSLKDRTLDQMCTVTRPGGALMASSLAVELLVSVLQHTKGKNVDIDTSTLGEIPHQIRGFLNNFQQMKLSTPKYQYCSACSTKVVEKYEQDSWEFIKSCLNDTKYLEDVCGLTEVQKEAERVSEQLMESLELDDDDWMD</sequence>
<accession>A0ACA9YA59</accession>